<evidence type="ECO:0000256" key="5">
    <source>
        <dbReference type="ARBA" id="ARBA00022722"/>
    </source>
</evidence>
<dbReference type="InterPro" id="IPR013223">
    <property type="entry name" value="RNase_B_OB_dom"/>
</dbReference>
<dbReference type="InterPro" id="IPR003029">
    <property type="entry name" value="S1_domain"/>
</dbReference>
<dbReference type="InterPro" id="IPR022966">
    <property type="entry name" value="RNase_II/R_CS"/>
</dbReference>
<keyword evidence="5" id="KW-0540">Nuclease</keyword>
<dbReference type="Pfam" id="PF00773">
    <property type="entry name" value="RNB"/>
    <property type="match status" value="1"/>
</dbReference>
<evidence type="ECO:0000256" key="2">
    <source>
        <dbReference type="ARBA" id="ARBA00004496"/>
    </source>
</evidence>
<dbReference type="InterPro" id="IPR011804">
    <property type="entry name" value="RNase_II"/>
</dbReference>
<evidence type="ECO:0000256" key="1">
    <source>
        <dbReference type="ARBA" id="ARBA00001849"/>
    </source>
</evidence>
<dbReference type="SMART" id="SM00955">
    <property type="entry name" value="RNB"/>
    <property type="match status" value="1"/>
</dbReference>
<keyword evidence="8" id="KW-0694">RNA-binding</keyword>
<evidence type="ECO:0000313" key="11">
    <source>
        <dbReference type="EMBL" id="GHG71496.1"/>
    </source>
</evidence>
<evidence type="ECO:0000256" key="9">
    <source>
        <dbReference type="NCBIfam" id="TIGR02062"/>
    </source>
</evidence>
<accession>A0ABQ3L1B8</accession>
<evidence type="ECO:0000256" key="4">
    <source>
        <dbReference type="ARBA" id="ARBA00022490"/>
    </source>
</evidence>
<feature type="domain" description="S1 motif" evidence="10">
    <location>
        <begin position="559"/>
        <end position="641"/>
    </location>
</feature>
<gene>
    <name evidence="11" type="primary">rnb</name>
    <name evidence="11" type="ORF">GCM10010919_22840</name>
</gene>
<comment type="similarity">
    <text evidence="3">Belongs to the RNR ribonuclease family. RNase II subfamily.</text>
</comment>
<name>A0ABQ3L1B8_9ALTE</name>
<dbReference type="Gene3D" id="2.40.50.640">
    <property type="match status" value="1"/>
</dbReference>
<sequence>MLQNNPLLAQLKQQLRESLPTKEGVVRATAKSFGFLEISDKESIFIAPPQMKKVLHGDKISAVINTIDDKSQAEPQTLLEAALKQFVGRVKRHKNKLQVVPDHPQMRDALKAVMADELVDKALQDGDWVLASLSQHALRDEQFLVTVTELIAKADDPEAPWWVVLARHKLAKAAPVADSSWTLLDTQTRGDLTQLPFFTIDSESTQDMDDAISISSTATGWQLLVAVADPDAYIAAGSELDNLAKARAFTTYLPGRNVPMLPRDLADELCSLHPEQRRPALCAQLTIGTDGSLQGEAEFSLAWICSKARFSYNQVSDFLEQKSDWQPPSELMAKQLTELAAMAKARQNWRQQHAIVFQDKPDYRFELDNGKVVAIHAEYRRIANQMVEEAMIAANLACGQYLANQLGFGLFNTHSGFDVSKLNALNELLAKFTSPVVPEQLSTLQGYCQLRRWLQQQPTAYLEIRLRRFQSYAAISIKPEAHFGMGLPQYATWTSPIRKYGDLVNQRLIKAVLAQQTPEPLAESLTQHLAEQRKTQRKAERDIADWLYGHYLVQFAGSEQTFSGEIMDINRAGMRVRLLENGATGFIPMSVISSESLPLTANWEEGRCYQAETSVYELGQQLQVQIDSIDPENQSISLKIASIPSPSEHTPL</sequence>
<evidence type="ECO:0000313" key="12">
    <source>
        <dbReference type="Proteomes" id="UP000659697"/>
    </source>
</evidence>
<evidence type="ECO:0000256" key="6">
    <source>
        <dbReference type="ARBA" id="ARBA00022801"/>
    </source>
</evidence>
<comment type="caution">
    <text evidence="11">The sequence shown here is derived from an EMBL/GenBank/DDBJ whole genome shotgun (WGS) entry which is preliminary data.</text>
</comment>
<dbReference type="NCBIfam" id="TIGR02062">
    <property type="entry name" value="RNase_B"/>
    <property type="match status" value="1"/>
</dbReference>
<dbReference type="InterPro" id="IPR011129">
    <property type="entry name" value="CSD"/>
</dbReference>
<evidence type="ECO:0000256" key="8">
    <source>
        <dbReference type="ARBA" id="ARBA00022884"/>
    </source>
</evidence>
<comment type="subcellular location">
    <subcellularLocation>
        <location evidence="2">Cytoplasm</location>
    </subcellularLocation>
</comment>
<keyword evidence="4" id="KW-0963">Cytoplasm</keyword>
<dbReference type="PANTHER" id="PTHR23355:SF37">
    <property type="entry name" value="EXORIBONUCLEASE 2"/>
    <property type="match status" value="1"/>
</dbReference>
<dbReference type="SMART" id="SM00357">
    <property type="entry name" value="CSP"/>
    <property type="match status" value="1"/>
</dbReference>
<dbReference type="Pfam" id="PF08206">
    <property type="entry name" value="OB_RNB"/>
    <property type="match status" value="1"/>
</dbReference>
<dbReference type="InterPro" id="IPR001900">
    <property type="entry name" value="RNase_II/R"/>
</dbReference>
<dbReference type="Gene3D" id="2.40.50.140">
    <property type="entry name" value="Nucleic acid-binding proteins"/>
    <property type="match status" value="2"/>
</dbReference>
<dbReference type="EMBL" id="BNAO01000005">
    <property type="protein sequence ID" value="GHG71496.1"/>
    <property type="molecule type" value="Genomic_DNA"/>
</dbReference>
<dbReference type="InterPro" id="IPR012340">
    <property type="entry name" value="NA-bd_OB-fold"/>
</dbReference>
<dbReference type="RefSeq" id="WP_189433139.1">
    <property type="nucleotide sequence ID" value="NZ_BNAO01000005.1"/>
</dbReference>
<evidence type="ECO:0000256" key="7">
    <source>
        <dbReference type="ARBA" id="ARBA00022839"/>
    </source>
</evidence>
<dbReference type="Proteomes" id="UP000659697">
    <property type="component" value="Unassembled WGS sequence"/>
</dbReference>
<dbReference type="PROSITE" id="PS01175">
    <property type="entry name" value="RIBONUCLEASE_II"/>
    <property type="match status" value="1"/>
</dbReference>
<organism evidence="11 12">
    <name type="scientific">Alishewanella longhuensis</name>
    <dbReference type="NCBI Taxonomy" id="1091037"/>
    <lineage>
        <taxon>Bacteria</taxon>
        <taxon>Pseudomonadati</taxon>
        <taxon>Pseudomonadota</taxon>
        <taxon>Gammaproteobacteria</taxon>
        <taxon>Alteromonadales</taxon>
        <taxon>Alteromonadaceae</taxon>
        <taxon>Alishewanella</taxon>
    </lineage>
</organism>
<evidence type="ECO:0000259" key="10">
    <source>
        <dbReference type="PROSITE" id="PS50126"/>
    </source>
</evidence>
<dbReference type="EC" id="3.1.13.1" evidence="9"/>
<keyword evidence="6" id="KW-0378">Hydrolase</keyword>
<dbReference type="InterPro" id="IPR004476">
    <property type="entry name" value="RNase_II/RNase_R"/>
</dbReference>
<keyword evidence="12" id="KW-1185">Reference proteome</keyword>
<dbReference type="InterPro" id="IPR050180">
    <property type="entry name" value="RNR_Ribonuclease"/>
</dbReference>
<comment type="catalytic activity">
    <reaction evidence="1">
        <text>Exonucleolytic cleavage in the 3'- to 5'-direction to yield nucleoside 5'-phosphates.</text>
        <dbReference type="EC" id="3.1.13.1"/>
    </reaction>
</comment>
<dbReference type="SUPFAM" id="SSF50249">
    <property type="entry name" value="Nucleic acid-binding proteins"/>
    <property type="match status" value="3"/>
</dbReference>
<dbReference type="PROSITE" id="PS50126">
    <property type="entry name" value="S1"/>
    <property type="match status" value="1"/>
</dbReference>
<evidence type="ECO:0000256" key="3">
    <source>
        <dbReference type="ARBA" id="ARBA00009925"/>
    </source>
</evidence>
<dbReference type="PANTHER" id="PTHR23355">
    <property type="entry name" value="RIBONUCLEASE"/>
    <property type="match status" value="1"/>
</dbReference>
<protein>
    <recommendedName>
        <fullName evidence="9">Exoribonuclease II</fullName>
        <ecNumber evidence="9">3.1.13.1</ecNumber>
    </recommendedName>
</protein>
<dbReference type="NCBIfam" id="NF003455">
    <property type="entry name" value="PRK05054.1"/>
    <property type="match status" value="1"/>
</dbReference>
<keyword evidence="7" id="KW-0269">Exonuclease</keyword>
<proteinExistence type="inferred from homology"/>
<dbReference type="NCBIfam" id="TIGR00358">
    <property type="entry name" value="3_prime_RNase"/>
    <property type="match status" value="1"/>
</dbReference>
<dbReference type="Pfam" id="PF00575">
    <property type="entry name" value="S1"/>
    <property type="match status" value="1"/>
</dbReference>
<reference evidence="12" key="1">
    <citation type="journal article" date="2019" name="Int. J. Syst. Evol. Microbiol.">
        <title>The Global Catalogue of Microorganisms (GCM) 10K type strain sequencing project: providing services to taxonomists for standard genome sequencing and annotation.</title>
        <authorList>
            <consortium name="The Broad Institute Genomics Platform"/>
            <consortium name="The Broad Institute Genome Sequencing Center for Infectious Disease"/>
            <person name="Wu L."/>
            <person name="Ma J."/>
        </authorList>
    </citation>
    <scope>NUCLEOTIDE SEQUENCE [LARGE SCALE GENOMIC DNA]</scope>
    <source>
        <strain evidence="12">CGMCC 1.7003</strain>
    </source>
</reference>